<dbReference type="RefSeq" id="WP_047764209.1">
    <property type="nucleotide sequence ID" value="NZ_LAQL01000006.1"/>
</dbReference>
<gene>
    <name evidence="2" type="ORF">WH96_11275</name>
</gene>
<dbReference type="EMBL" id="LAQL01000006">
    <property type="protein sequence ID" value="KLN60998.1"/>
    <property type="molecule type" value="Genomic_DNA"/>
</dbReference>
<evidence type="ECO:0000256" key="1">
    <source>
        <dbReference type="SAM" id="MobiDB-lite"/>
    </source>
</evidence>
<feature type="region of interest" description="Disordered" evidence="1">
    <location>
        <begin position="63"/>
        <end position="95"/>
    </location>
</feature>
<name>A0A0H2MF69_9PROT</name>
<dbReference type="Proteomes" id="UP000035444">
    <property type="component" value="Unassembled WGS sequence"/>
</dbReference>
<reference evidence="2 3" key="1">
    <citation type="submission" date="2015-03" db="EMBL/GenBank/DDBJ databases">
        <title>Genome Sequence of Kiloniella spongiae MEBiC09566, isolated from a marine sponge.</title>
        <authorList>
            <person name="Shao Z."/>
            <person name="Wang L."/>
            <person name="Li X."/>
        </authorList>
    </citation>
    <scope>NUCLEOTIDE SEQUENCE [LARGE SCALE GENOMIC DNA]</scope>
    <source>
        <strain evidence="2 3">MEBiC09566</strain>
    </source>
</reference>
<comment type="caution">
    <text evidence="2">The sequence shown here is derived from an EMBL/GenBank/DDBJ whole genome shotgun (WGS) entry which is preliminary data.</text>
</comment>
<proteinExistence type="predicted"/>
<dbReference type="AlphaFoldDB" id="A0A0H2MF69"/>
<keyword evidence="3" id="KW-1185">Reference proteome</keyword>
<protein>
    <submittedName>
        <fullName evidence="2">Uncharacterized protein</fullName>
    </submittedName>
</protein>
<sequence length="115" mass="13216">MSRWGLANIEVLASKPYITDELRRGVPMQQLYDDLYTRKWITVSYNSFRLRARAIKQEITAIANESTPNAPSARHQPKLTKSQSKIETESKPIPSSRKFVLSSVSDLTEFTREKD</sequence>
<evidence type="ECO:0000313" key="3">
    <source>
        <dbReference type="Proteomes" id="UP000035444"/>
    </source>
</evidence>
<accession>A0A0H2MF69</accession>
<evidence type="ECO:0000313" key="2">
    <source>
        <dbReference type="EMBL" id="KLN60998.1"/>
    </source>
</evidence>
<organism evidence="2 3">
    <name type="scientific">Kiloniella spongiae</name>
    <dbReference type="NCBI Taxonomy" id="1489064"/>
    <lineage>
        <taxon>Bacteria</taxon>
        <taxon>Pseudomonadati</taxon>
        <taxon>Pseudomonadota</taxon>
        <taxon>Alphaproteobacteria</taxon>
        <taxon>Rhodospirillales</taxon>
        <taxon>Kiloniellaceae</taxon>
        <taxon>Kiloniella</taxon>
    </lineage>
</organism>